<protein>
    <submittedName>
        <fullName evidence="5">Uncharacterized protein</fullName>
    </submittedName>
</protein>
<keyword evidence="6" id="KW-1185">Reference proteome</keyword>
<evidence type="ECO:0000256" key="4">
    <source>
        <dbReference type="SAM" id="MobiDB-lite"/>
    </source>
</evidence>
<accession>A0AA88AK05</accession>
<dbReference type="AlphaFoldDB" id="A0AA88AK05"/>
<dbReference type="Proteomes" id="UP001187192">
    <property type="component" value="Unassembled WGS sequence"/>
</dbReference>
<dbReference type="FunFam" id="1.25.70.10:FF:000010">
    <property type="entry name" value="Transcription termination factor MTEF1, chloroplastic"/>
    <property type="match status" value="1"/>
</dbReference>
<keyword evidence="2" id="KW-0805">Transcription regulation</keyword>
<evidence type="ECO:0000256" key="1">
    <source>
        <dbReference type="ARBA" id="ARBA00007692"/>
    </source>
</evidence>
<dbReference type="GO" id="GO:0006353">
    <property type="term" value="P:DNA-templated transcription termination"/>
    <property type="evidence" value="ECO:0007669"/>
    <property type="project" value="UniProtKB-KW"/>
</dbReference>
<organism evidence="5 6">
    <name type="scientific">Ficus carica</name>
    <name type="common">Common fig</name>
    <dbReference type="NCBI Taxonomy" id="3494"/>
    <lineage>
        <taxon>Eukaryota</taxon>
        <taxon>Viridiplantae</taxon>
        <taxon>Streptophyta</taxon>
        <taxon>Embryophyta</taxon>
        <taxon>Tracheophyta</taxon>
        <taxon>Spermatophyta</taxon>
        <taxon>Magnoliopsida</taxon>
        <taxon>eudicotyledons</taxon>
        <taxon>Gunneridae</taxon>
        <taxon>Pentapetalae</taxon>
        <taxon>rosids</taxon>
        <taxon>fabids</taxon>
        <taxon>Rosales</taxon>
        <taxon>Moraceae</taxon>
        <taxon>Ficeae</taxon>
        <taxon>Ficus</taxon>
    </lineage>
</organism>
<evidence type="ECO:0000313" key="5">
    <source>
        <dbReference type="EMBL" id="GMN54527.1"/>
    </source>
</evidence>
<feature type="region of interest" description="Disordered" evidence="4">
    <location>
        <begin position="11"/>
        <end position="55"/>
    </location>
</feature>
<dbReference type="PANTHER" id="PTHR13068">
    <property type="entry name" value="CGI-12 PROTEIN-RELATED"/>
    <property type="match status" value="1"/>
</dbReference>
<dbReference type="InterPro" id="IPR038538">
    <property type="entry name" value="MTERF_sf"/>
</dbReference>
<reference evidence="5" key="1">
    <citation type="submission" date="2023-07" db="EMBL/GenBank/DDBJ databases">
        <title>draft genome sequence of fig (Ficus carica).</title>
        <authorList>
            <person name="Takahashi T."/>
            <person name="Nishimura K."/>
        </authorList>
    </citation>
    <scope>NUCLEOTIDE SEQUENCE</scope>
</reference>
<comment type="similarity">
    <text evidence="1">Belongs to the mTERF family.</text>
</comment>
<keyword evidence="2" id="KW-0804">Transcription</keyword>
<name>A0AA88AK05_FICCA</name>
<dbReference type="InterPro" id="IPR003690">
    <property type="entry name" value="MTERF"/>
</dbReference>
<keyword evidence="2" id="KW-0806">Transcription termination</keyword>
<evidence type="ECO:0000256" key="2">
    <source>
        <dbReference type="ARBA" id="ARBA00022472"/>
    </source>
</evidence>
<proteinExistence type="inferred from homology"/>
<dbReference type="GO" id="GO:0003676">
    <property type="term" value="F:nucleic acid binding"/>
    <property type="evidence" value="ECO:0007669"/>
    <property type="project" value="InterPro"/>
</dbReference>
<evidence type="ECO:0000313" key="6">
    <source>
        <dbReference type="Proteomes" id="UP001187192"/>
    </source>
</evidence>
<dbReference type="Gene3D" id="1.25.70.10">
    <property type="entry name" value="Transcription termination factor 3, mitochondrial"/>
    <property type="match status" value="1"/>
</dbReference>
<feature type="compositionally biased region" description="Low complexity" evidence="4">
    <location>
        <begin position="28"/>
        <end position="40"/>
    </location>
</feature>
<gene>
    <name evidence="5" type="ORF">TIFTF001_023645</name>
</gene>
<evidence type="ECO:0000256" key="3">
    <source>
        <dbReference type="ARBA" id="ARBA00022946"/>
    </source>
</evidence>
<dbReference type="EMBL" id="BTGU01000052">
    <property type="protein sequence ID" value="GMN54527.1"/>
    <property type="molecule type" value="Genomic_DNA"/>
</dbReference>
<dbReference type="Pfam" id="PF02536">
    <property type="entry name" value="mTERF"/>
    <property type="match status" value="2"/>
</dbReference>
<keyword evidence="3" id="KW-0809">Transit peptide</keyword>
<dbReference type="PANTHER" id="PTHR13068:SF78">
    <property type="entry name" value="MITOCHONDRIAL TRANSCRIPTION TERMINATION FACTOR FAMILY PROTEIN"/>
    <property type="match status" value="1"/>
</dbReference>
<sequence>MQIQIQMQMQSSLCFSSSPKPPQPPSSPSSFSLPNSQLPNNPTPNPKPKSLLQTHPLYTPATSNLSHQIKEKILCLEIFGVDSGKALSQNPSLHSTPLHSLNSVISFLRSKGIHHSDLPKIFGMCPTILTSDIAADLIPVFSFLSDDLQVPDHRVRRVVNKNPRLLASSARDQLRPALFYLRRLGFTDLEALAYRDSILLVSSVERTLIPKPRFLESLGLQRAEAVGMVLRCPALFTFSVENNFKPKFEYLVGEMKRKVEEVREFPQYFAFSLEKRIKPRHMEVVRRGMEMGLPLMLKTTDVEFRELLSQGSG</sequence>
<dbReference type="SMART" id="SM00733">
    <property type="entry name" value="Mterf"/>
    <property type="match status" value="6"/>
</dbReference>
<comment type="caution">
    <text evidence="5">The sequence shown here is derived from an EMBL/GenBank/DDBJ whole genome shotgun (WGS) entry which is preliminary data.</text>
</comment>